<evidence type="ECO:0000259" key="8">
    <source>
        <dbReference type="Pfam" id="PF17042"/>
    </source>
</evidence>
<name>A0ABV3Q1X8_9BACL</name>
<dbReference type="InterPro" id="IPR010737">
    <property type="entry name" value="4-carb_acid_sugar_kinase_N"/>
</dbReference>
<evidence type="ECO:0000256" key="1">
    <source>
        <dbReference type="ARBA" id="ARBA00005715"/>
    </source>
</evidence>
<keyword evidence="10" id="KW-1185">Reference proteome</keyword>
<accession>A0ABV3Q1X8</accession>
<dbReference type="InterPro" id="IPR031475">
    <property type="entry name" value="NBD_C"/>
</dbReference>
<comment type="caution">
    <text evidence="9">The sequence shown here is derived from an EMBL/GenBank/DDBJ whole genome shotgun (WGS) entry which is preliminary data.</text>
</comment>
<evidence type="ECO:0000259" key="7">
    <source>
        <dbReference type="Pfam" id="PF07005"/>
    </source>
</evidence>
<dbReference type="Proteomes" id="UP001556040">
    <property type="component" value="Unassembled WGS sequence"/>
</dbReference>
<organism evidence="9 10">
    <name type="scientific">Jeotgalibacillus marinus</name>
    <dbReference type="NCBI Taxonomy" id="86667"/>
    <lineage>
        <taxon>Bacteria</taxon>
        <taxon>Bacillati</taxon>
        <taxon>Bacillota</taxon>
        <taxon>Bacilli</taxon>
        <taxon>Bacillales</taxon>
        <taxon>Caryophanaceae</taxon>
        <taxon>Jeotgalibacillus</taxon>
    </lineage>
</organism>
<dbReference type="InterPro" id="IPR042213">
    <property type="entry name" value="NBD_C_sf"/>
</dbReference>
<protein>
    <submittedName>
        <fullName evidence="9">Four-carbon acid sugar kinase family protein</fullName>
    </submittedName>
</protein>
<dbReference type="SUPFAM" id="SSF142764">
    <property type="entry name" value="YgbK-like"/>
    <property type="match status" value="1"/>
</dbReference>
<feature type="domain" description="Four-carbon acid sugar kinase nucleotide binding" evidence="8">
    <location>
        <begin position="253"/>
        <end position="416"/>
    </location>
</feature>
<comment type="similarity">
    <text evidence="1">Belongs to the four-carbon acid sugar kinase family.</text>
</comment>
<keyword evidence="5" id="KW-0067">ATP-binding</keyword>
<evidence type="ECO:0000313" key="9">
    <source>
        <dbReference type="EMBL" id="MEW9501111.1"/>
    </source>
</evidence>
<dbReference type="EMBL" id="JBFMIA010000002">
    <property type="protein sequence ID" value="MEW9501111.1"/>
    <property type="molecule type" value="Genomic_DNA"/>
</dbReference>
<dbReference type="Gene3D" id="3.40.980.20">
    <property type="entry name" value="Four-carbon acid sugar kinase, nucleotide binding domain"/>
    <property type="match status" value="1"/>
</dbReference>
<keyword evidence="6" id="KW-0119">Carbohydrate metabolism</keyword>
<keyword evidence="3" id="KW-0547">Nucleotide-binding</keyword>
<proteinExistence type="inferred from homology"/>
<dbReference type="InterPro" id="IPR037051">
    <property type="entry name" value="4-carb_acid_sugar_kinase_N_sf"/>
</dbReference>
<dbReference type="Gene3D" id="3.40.50.10840">
    <property type="entry name" value="Putative sugar-binding, N-terminal domain"/>
    <property type="match status" value="1"/>
</dbReference>
<evidence type="ECO:0000256" key="2">
    <source>
        <dbReference type="ARBA" id="ARBA00022679"/>
    </source>
</evidence>
<reference evidence="9 10" key="1">
    <citation type="journal article" date="1979" name="Int. J. Syst. Evol. Microbiol.">
        <title>Bacillus globisporus subsp. marinus subsp. nov.</title>
        <authorList>
            <person name="Liu H."/>
        </authorList>
    </citation>
    <scope>NUCLEOTIDE SEQUENCE [LARGE SCALE GENOMIC DNA]</scope>
    <source>
        <strain evidence="9 10">DSM 1297</strain>
    </source>
</reference>
<evidence type="ECO:0000256" key="5">
    <source>
        <dbReference type="ARBA" id="ARBA00022840"/>
    </source>
</evidence>
<dbReference type="GO" id="GO:0016301">
    <property type="term" value="F:kinase activity"/>
    <property type="evidence" value="ECO:0007669"/>
    <property type="project" value="UniProtKB-KW"/>
</dbReference>
<dbReference type="Pfam" id="PF07005">
    <property type="entry name" value="SBD_N"/>
    <property type="match status" value="1"/>
</dbReference>
<gene>
    <name evidence="9" type="ORF">AB1471_04740</name>
</gene>
<evidence type="ECO:0000313" key="10">
    <source>
        <dbReference type="Proteomes" id="UP001556040"/>
    </source>
</evidence>
<evidence type="ECO:0000256" key="3">
    <source>
        <dbReference type="ARBA" id="ARBA00022741"/>
    </source>
</evidence>
<keyword evidence="4 9" id="KW-0418">Kinase</keyword>
<evidence type="ECO:0000256" key="4">
    <source>
        <dbReference type="ARBA" id="ARBA00022777"/>
    </source>
</evidence>
<dbReference type="Pfam" id="PF17042">
    <property type="entry name" value="NBD_C"/>
    <property type="match status" value="1"/>
</dbReference>
<keyword evidence="2" id="KW-0808">Transferase</keyword>
<evidence type="ECO:0000256" key="6">
    <source>
        <dbReference type="ARBA" id="ARBA00023277"/>
    </source>
</evidence>
<dbReference type="RefSeq" id="WP_367778457.1">
    <property type="nucleotide sequence ID" value="NZ_JBFMIA010000002.1"/>
</dbReference>
<feature type="domain" description="Four-carbon acid sugar kinase N-terminal" evidence="7">
    <location>
        <begin position="5"/>
        <end position="232"/>
    </location>
</feature>
<sequence length="435" mass="48420">MTTILGIIADDFTGANDTGVHLAKKGLTTRVMLKQSPSNEKLEADHADDIDVWIIDTNSRSLAPDHASNVVLHEMNRLKTKGVNRFYKKIDSTLRGNIARELIAVQNVADTDLVFIAPAFPKMGRTVVEGSLYVNGIPVTETEFAKDPKTPVLHNFIPNLLGEYREKTAVLTRHHLYQSNVHEWVQEQLNNGIKWIVCDTEKEEDFHILSQLDEHEDYSITWAGSAGLINHLKLVNDKVDTNKEVKLEAKQVLVVSGSLSSTTSEQIQHLSNRPNTHMLEIDPMKLLTEPSYQTDIMKKSTLLDSFDCLVIYVASTQENRDGVSLVRTEQNWSPTETAKRLSEGLGHLAELALTNEVFDAIIMTGGDTAKDICNVLQIHDMELLLEAETGLPLGSIKWNNNKLFAITKAGGFGFPNSIANAVDFLKGERITHDSN</sequence>